<evidence type="ECO:0000256" key="1">
    <source>
        <dbReference type="SAM" id="Coils"/>
    </source>
</evidence>
<dbReference type="AlphaFoldDB" id="A0AAP2DL44"/>
<dbReference type="InterPro" id="IPR009061">
    <property type="entry name" value="DNA-bd_dom_put_sf"/>
</dbReference>
<organism evidence="3 4">
    <name type="scientific">Chryseosolibacter histidini</name>
    <dbReference type="NCBI Taxonomy" id="2782349"/>
    <lineage>
        <taxon>Bacteria</taxon>
        <taxon>Pseudomonadati</taxon>
        <taxon>Bacteroidota</taxon>
        <taxon>Cytophagia</taxon>
        <taxon>Cytophagales</taxon>
        <taxon>Chryseotaleaceae</taxon>
        <taxon>Chryseosolibacter</taxon>
    </lineage>
</organism>
<dbReference type="RefSeq" id="WP_254162931.1">
    <property type="nucleotide sequence ID" value="NZ_JAHESF010000007.1"/>
</dbReference>
<sequence length="108" mass="12145">MNTVNEKNSRGGSKIYREQLATIEDLELLKKDLLNEINDIKSLLRGTTAPGRKEWLKSSEVRKMLGISPGTLQNMRTNDQLPFTKIGGITFYRYEDIAKLLAGSSENA</sequence>
<evidence type="ECO:0000313" key="4">
    <source>
        <dbReference type="Proteomes" id="UP001319200"/>
    </source>
</evidence>
<reference evidence="3 4" key="1">
    <citation type="submission" date="2021-05" db="EMBL/GenBank/DDBJ databases">
        <title>A Polyphasic approach of four new species of the genus Ohtaekwangia: Ohtaekwangia histidinii sp. nov., Ohtaekwangia cretensis sp. nov., Ohtaekwangia indiensis sp. nov., Ohtaekwangia reichenbachii sp. nov. from diverse environment.</title>
        <authorList>
            <person name="Octaviana S."/>
        </authorList>
    </citation>
    <scope>NUCLEOTIDE SEQUENCE [LARGE SCALE GENOMIC DNA]</scope>
    <source>
        <strain evidence="3 4">PWU4</strain>
    </source>
</reference>
<gene>
    <name evidence="3" type="ORF">KK083_09745</name>
</gene>
<name>A0AAP2DL44_9BACT</name>
<accession>A0AAP2DL44</accession>
<dbReference type="PANTHER" id="PTHR34585:SF22">
    <property type="entry name" value="HELIX-TURN-HELIX DOMAIN-CONTAINING PROTEIN"/>
    <property type="match status" value="1"/>
</dbReference>
<proteinExistence type="predicted"/>
<dbReference type="SUPFAM" id="SSF46955">
    <property type="entry name" value="Putative DNA-binding domain"/>
    <property type="match status" value="1"/>
</dbReference>
<evidence type="ECO:0000259" key="2">
    <source>
        <dbReference type="Pfam" id="PF12728"/>
    </source>
</evidence>
<protein>
    <submittedName>
        <fullName evidence="3">Helix-turn-helix domain-containing protein</fullName>
    </submittedName>
</protein>
<evidence type="ECO:0000313" key="3">
    <source>
        <dbReference type="EMBL" id="MBT1697157.1"/>
    </source>
</evidence>
<dbReference type="InterPro" id="IPR041657">
    <property type="entry name" value="HTH_17"/>
</dbReference>
<keyword evidence="1" id="KW-0175">Coiled coil</keyword>
<dbReference type="EMBL" id="JAHESF010000007">
    <property type="protein sequence ID" value="MBT1697157.1"/>
    <property type="molecule type" value="Genomic_DNA"/>
</dbReference>
<comment type="caution">
    <text evidence="3">The sequence shown here is derived from an EMBL/GenBank/DDBJ whole genome shotgun (WGS) entry which is preliminary data.</text>
</comment>
<feature type="domain" description="Helix-turn-helix" evidence="2">
    <location>
        <begin position="55"/>
        <end position="102"/>
    </location>
</feature>
<dbReference type="Pfam" id="PF12728">
    <property type="entry name" value="HTH_17"/>
    <property type="match status" value="1"/>
</dbReference>
<keyword evidence="4" id="KW-1185">Reference proteome</keyword>
<dbReference type="PANTHER" id="PTHR34585">
    <property type="match status" value="1"/>
</dbReference>
<feature type="coiled-coil region" evidence="1">
    <location>
        <begin position="16"/>
        <end position="43"/>
    </location>
</feature>
<dbReference type="Proteomes" id="UP001319200">
    <property type="component" value="Unassembled WGS sequence"/>
</dbReference>